<dbReference type="Gene3D" id="3.40.1710.10">
    <property type="entry name" value="abc type-2 transporter like domain"/>
    <property type="match status" value="1"/>
</dbReference>
<keyword evidence="4 6" id="KW-0472">Membrane</keyword>
<proteinExistence type="predicted"/>
<evidence type="ECO:0000256" key="3">
    <source>
        <dbReference type="ARBA" id="ARBA00022989"/>
    </source>
</evidence>
<comment type="caution">
    <text evidence="8">The sequence shown here is derived from an EMBL/GenBank/DDBJ whole genome shotgun (WGS) entry which is preliminary data.</text>
</comment>
<dbReference type="InterPro" id="IPR013525">
    <property type="entry name" value="ABC2_TM"/>
</dbReference>
<feature type="transmembrane region" description="Helical" evidence="6">
    <location>
        <begin position="889"/>
        <end position="906"/>
    </location>
</feature>
<evidence type="ECO:0000256" key="5">
    <source>
        <dbReference type="SAM" id="MobiDB-lite"/>
    </source>
</evidence>
<feature type="transmembrane region" description="Helical" evidence="6">
    <location>
        <begin position="829"/>
        <end position="848"/>
    </location>
</feature>
<feature type="transmembrane region" description="Helical" evidence="6">
    <location>
        <begin position="730"/>
        <end position="750"/>
    </location>
</feature>
<evidence type="ECO:0000256" key="4">
    <source>
        <dbReference type="ARBA" id="ARBA00023136"/>
    </source>
</evidence>
<dbReference type="PANTHER" id="PTHR43077">
    <property type="entry name" value="TRANSPORT PERMEASE YVFS-RELATED"/>
    <property type="match status" value="1"/>
</dbReference>
<evidence type="ECO:0000256" key="6">
    <source>
        <dbReference type="SAM" id="Phobius"/>
    </source>
</evidence>
<gene>
    <name evidence="8" type="ORF">E7215_04640</name>
</gene>
<keyword evidence="2 6" id="KW-0812">Transmembrane</keyword>
<dbReference type="NCBIfam" id="TIGR03057">
    <property type="entry name" value="xxxLxxG_by_4"/>
    <property type="match status" value="6"/>
</dbReference>
<dbReference type="AlphaFoldDB" id="A0A927ZNS8"/>
<dbReference type="InterPro" id="IPR023908">
    <property type="entry name" value="xxxLxxG_rpt"/>
</dbReference>
<sequence length="933" mass="98788">MNFLKIAGKDIKSIFKNRFIRVSVIAIIIVPLLYSLLYLDAFWDPYARIQDMTIAVVNDDGGALLDGEQVNYGEDIVENLKGNEEVGWDFTSNEKANEGLEKQGYYAKFVIPEDFSKSVVAAKEGKPQVADLQFVCNEKKNFLAAQINSQVEKLLKEEIVGTISSNYVTVAFDKLYEAKDGFIKAADGSEKLYNGIGELNEKVPMLAEGANKLGDGSAQLKDGQGALNSGIKSINNGLSEVNSKVPTLGSGVEKLYNGSQELKNGLSEVNSKVPALSSGVDKLYAGSQELKNGLSEVNSKVPALSYGVDKLYVGSQELKNGLGTAVNGAGALTAGSKGLYGAFNTTIYPNVNSLKDGANELNGKLKDGESRVKKLKEGGEKLKAASDNGVAPSSGINKGYQSVTDGVNELISGVNTSSEKMDKIAKSIVTAVQSNPEVAKDPNIQDALKKIQDLSKETSETPKKIQALQAGTEEFGNKLGEYNGKVNDFATGTLALIDNVNNIGAGVNKISGGLNSLEAGLNENTKDSFGAGLKSLSDNMSGLNAGINKLNSGSSEINGGLGQLRSNVPALSGGIQALYSGSSEINGGLGQLRSNIPTLSGGIQALYSGSGELNGGLGQLRSNVPALSGGIQALYNGSNQLVDGSNALVDGQNKLYDGVSELTGKVPQLEDGVDKLYKGSNELATALKDGAGEMKSGLKNSSEEMGDFVSAPINMKNEPINKVPNYGTGFAPYFISLSLWIGAIMMFFVISAKTDDDANLSKFDKVIGKYLSFGFIGLLQALLVSAVVMGLGLTPTSTGMYFASIVFLSLVFIAIIQCLISLFGDAGRLLGIVLLILQLTACAGTFPLEIVPKFFKVINPYMPFTYSVELLREVISANTINYGIVGKDFLILGIVLLVFLTISIVFKNAGENLQNIIEGRKGKSVENIKEQSM</sequence>
<dbReference type="InterPro" id="IPR017500">
    <property type="entry name" value="Phage_infect_YhgE_N"/>
</dbReference>
<feature type="region of interest" description="Disordered" evidence="5">
    <location>
        <begin position="378"/>
        <end position="398"/>
    </location>
</feature>
<evidence type="ECO:0000256" key="2">
    <source>
        <dbReference type="ARBA" id="ARBA00022692"/>
    </source>
</evidence>
<name>A0A927ZNS8_9CLOT</name>
<dbReference type="InterPro" id="IPR051328">
    <property type="entry name" value="T7SS_ABC-Transporter"/>
</dbReference>
<feature type="domain" description="ABC-2 type transporter transmembrane" evidence="7">
    <location>
        <begin position="23"/>
        <end position="172"/>
    </location>
</feature>
<protein>
    <submittedName>
        <fullName evidence="8">YhgE/Pip domain-containing protein</fullName>
    </submittedName>
</protein>
<evidence type="ECO:0000256" key="1">
    <source>
        <dbReference type="ARBA" id="ARBA00004141"/>
    </source>
</evidence>
<dbReference type="InterPro" id="IPR017501">
    <property type="entry name" value="Phage_infect_YhgE_C"/>
</dbReference>
<accession>A0A927ZNS8</accession>
<feature type="domain" description="ABC-2 type transporter transmembrane" evidence="7">
    <location>
        <begin position="667"/>
        <end position="904"/>
    </location>
</feature>
<dbReference type="NCBIfam" id="TIGR03061">
    <property type="entry name" value="pip_yhgE_Nterm"/>
    <property type="match status" value="1"/>
</dbReference>
<comment type="subcellular location">
    <subcellularLocation>
        <location evidence="1">Membrane</location>
        <topology evidence="1">Multi-pass membrane protein</topology>
    </subcellularLocation>
</comment>
<feature type="transmembrane region" description="Helical" evidence="6">
    <location>
        <begin position="799"/>
        <end position="822"/>
    </location>
</feature>
<keyword evidence="3 6" id="KW-1133">Transmembrane helix</keyword>
<dbReference type="NCBIfam" id="TIGR03062">
    <property type="entry name" value="pip_yhgE_Cterm"/>
    <property type="match status" value="1"/>
</dbReference>
<dbReference type="EMBL" id="SVCM01000053">
    <property type="protein sequence ID" value="MBE6059445.1"/>
    <property type="molecule type" value="Genomic_DNA"/>
</dbReference>
<organism evidence="8 9">
    <name type="scientific">Clostridium sulfidigenes</name>
    <dbReference type="NCBI Taxonomy" id="318464"/>
    <lineage>
        <taxon>Bacteria</taxon>
        <taxon>Bacillati</taxon>
        <taxon>Bacillota</taxon>
        <taxon>Clostridia</taxon>
        <taxon>Eubacteriales</taxon>
        <taxon>Clostridiaceae</taxon>
        <taxon>Clostridium</taxon>
    </lineage>
</organism>
<dbReference type="PANTHER" id="PTHR43077:SF5">
    <property type="entry name" value="PHAGE INFECTION PROTEIN"/>
    <property type="match status" value="1"/>
</dbReference>
<dbReference type="GO" id="GO:0140359">
    <property type="term" value="F:ABC-type transporter activity"/>
    <property type="evidence" value="ECO:0007669"/>
    <property type="project" value="InterPro"/>
</dbReference>
<dbReference type="Pfam" id="PF12698">
    <property type="entry name" value="ABC2_membrane_3"/>
    <property type="match status" value="2"/>
</dbReference>
<evidence type="ECO:0000313" key="8">
    <source>
        <dbReference type="EMBL" id="MBE6059445.1"/>
    </source>
</evidence>
<feature type="transmembrane region" description="Helical" evidence="6">
    <location>
        <begin position="770"/>
        <end position="793"/>
    </location>
</feature>
<feature type="transmembrane region" description="Helical" evidence="6">
    <location>
        <begin position="20"/>
        <end position="39"/>
    </location>
</feature>
<evidence type="ECO:0000313" key="9">
    <source>
        <dbReference type="Proteomes" id="UP000768462"/>
    </source>
</evidence>
<reference evidence="8" key="1">
    <citation type="submission" date="2019-04" db="EMBL/GenBank/DDBJ databases">
        <title>Evolution of Biomass-Degrading Anaerobic Consortia Revealed by Metagenomics.</title>
        <authorList>
            <person name="Peng X."/>
        </authorList>
    </citation>
    <scope>NUCLEOTIDE SEQUENCE</scope>
    <source>
        <strain evidence="8">SIG254</strain>
    </source>
</reference>
<dbReference type="Proteomes" id="UP000768462">
    <property type="component" value="Unassembled WGS sequence"/>
</dbReference>
<evidence type="ECO:0000259" key="7">
    <source>
        <dbReference type="Pfam" id="PF12698"/>
    </source>
</evidence>
<dbReference type="SUPFAM" id="SSF58104">
    <property type="entry name" value="Methyl-accepting chemotaxis protein (MCP) signaling domain"/>
    <property type="match status" value="1"/>
</dbReference>
<dbReference type="GO" id="GO:0016020">
    <property type="term" value="C:membrane"/>
    <property type="evidence" value="ECO:0007669"/>
    <property type="project" value="UniProtKB-SubCell"/>
</dbReference>
<dbReference type="Gene3D" id="1.10.287.950">
    <property type="entry name" value="Methyl-accepting chemotaxis protein"/>
    <property type="match status" value="1"/>
</dbReference>